<evidence type="ECO:0000256" key="2">
    <source>
        <dbReference type="ARBA" id="ARBA00022884"/>
    </source>
</evidence>
<dbReference type="Proteomes" id="UP001530293">
    <property type="component" value="Unassembled WGS sequence"/>
</dbReference>
<dbReference type="SUPFAM" id="SSF54814">
    <property type="entry name" value="Prokaryotic type KH domain (KH-domain type II)"/>
    <property type="match status" value="1"/>
</dbReference>
<feature type="domain" description="KH type-2" evidence="6">
    <location>
        <begin position="397"/>
        <end position="453"/>
    </location>
</feature>
<evidence type="ECO:0000256" key="1">
    <source>
        <dbReference type="ARBA" id="ARBA00022741"/>
    </source>
</evidence>
<dbReference type="Gene3D" id="3.30.300.20">
    <property type="match status" value="1"/>
</dbReference>
<dbReference type="InterPro" id="IPR006073">
    <property type="entry name" value="GTP-bd"/>
</dbReference>
<proteinExistence type="inferred from homology"/>
<dbReference type="SUPFAM" id="SSF52540">
    <property type="entry name" value="P-loop containing nucleoside triphosphate hydrolases"/>
    <property type="match status" value="1"/>
</dbReference>
<keyword evidence="1" id="KW-0547">Nucleotide-binding</keyword>
<dbReference type="InterPro" id="IPR004044">
    <property type="entry name" value="KH_dom_type_2"/>
</dbReference>
<dbReference type="Pfam" id="PF07650">
    <property type="entry name" value="KH_2"/>
    <property type="match status" value="1"/>
</dbReference>
<dbReference type="Gene3D" id="3.40.50.300">
    <property type="entry name" value="P-loop containing nucleotide triphosphate hydrolases"/>
    <property type="match status" value="1"/>
</dbReference>
<dbReference type="PANTHER" id="PTHR42698:SF1">
    <property type="entry name" value="GTPASE ERA, MITOCHONDRIAL"/>
    <property type="match status" value="1"/>
</dbReference>
<accession>A0ABD3MX50</accession>
<evidence type="ECO:0000313" key="7">
    <source>
        <dbReference type="EMBL" id="KAL3767543.1"/>
    </source>
</evidence>
<dbReference type="CDD" id="cd22534">
    <property type="entry name" value="KH-II_Era"/>
    <property type="match status" value="1"/>
</dbReference>
<evidence type="ECO:0000313" key="8">
    <source>
        <dbReference type="Proteomes" id="UP001530293"/>
    </source>
</evidence>
<dbReference type="EMBL" id="JALLBG020000075">
    <property type="protein sequence ID" value="KAL3767543.1"/>
    <property type="molecule type" value="Genomic_DNA"/>
</dbReference>
<organism evidence="7 8">
    <name type="scientific">Discostella pseudostelligera</name>
    <dbReference type="NCBI Taxonomy" id="259834"/>
    <lineage>
        <taxon>Eukaryota</taxon>
        <taxon>Sar</taxon>
        <taxon>Stramenopiles</taxon>
        <taxon>Ochrophyta</taxon>
        <taxon>Bacillariophyta</taxon>
        <taxon>Coscinodiscophyceae</taxon>
        <taxon>Thalassiosirophycidae</taxon>
        <taxon>Stephanodiscales</taxon>
        <taxon>Stephanodiscaceae</taxon>
        <taxon>Discostella</taxon>
    </lineage>
</organism>
<dbReference type="Pfam" id="PF01926">
    <property type="entry name" value="MMR_HSR1"/>
    <property type="match status" value="1"/>
</dbReference>
<dbReference type="InterPro" id="IPR009019">
    <property type="entry name" value="KH_sf_prok-type"/>
</dbReference>
<feature type="compositionally biased region" description="Low complexity" evidence="4">
    <location>
        <begin position="53"/>
        <end position="72"/>
    </location>
</feature>
<evidence type="ECO:0000256" key="4">
    <source>
        <dbReference type="SAM" id="MobiDB-lite"/>
    </source>
</evidence>
<keyword evidence="2" id="KW-0694">RNA-binding</keyword>
<dbReference type="InterPro" id="IPR027417">
    <property type="entry name" value="P-loop_NTPase"/>
</dbReference>
<gene>
    <name evidence="7" type="ORF">ACHAWU_000206</name>
</gene>
<dbReference type="InterPro" id="IPR015946">
    <property type="entry name" value="KH_dom-like_a/b"/>
</dbReference>
<dbReference type="PANTHER" id="PTHR42698">
    <property type="entry name" value="GTPASE ERA"/>
    <property type="match status" value="1"/>
</dbReference>
<feature type="region of interest" description="Disordered" evidence="4">
    <location>
        <begin position="48"/>
        <end position="74"/>
    </location>
</feature>
<dbReference type="HAMAP" id="MF_00367">
    <property type="entry name" value="GTPase_Era"/>
    <property type="match status" value="1"/>
</dbReference>
<comment type="caution">
    <text evidence="7">The sequence shown here is derived from an EMBL/GenBank/DDBJ whole genome shotgun (WGS) entry which is preliminary data.</text>
</comment>
<evidence type="ECO:0000259" key="5">
    <source>
        <dbReference type="Pfam" id="PF01926"/>
    </source>
</evidence>
<dbReference type="GO" id="GO:0003723">
    <property type="term" value="F:RNA binding"/>
    <property type="evidence" value="ECO:0007669"/>
    <property type="project" value="UniProtKB-KW"/>
</dbReference>
<dbReference type="GO" id="GO:0005525">
    <property type="term" value="F:GTP binding"/>
    <property type="evidence" value="ECO:0007669"/>
    <property type="project" value="UniProtKB-KW"/>
</dbReference>
<sequence length="473" mass="52435">MTAYRPLCYQSALAMHRIALQPFIGAIKNDISRSCALFRTIHSTSFPFQDGGSPTTPLPSSASTTASPTTSPEHLAIKPRKRLDIALVGAPNAGKSQLLNSLIGSKVAAVSRKRHTTRTGILGARTFDDTQLVFIDTPGFLHHTIGAKEGVRKLLGVTAGEMQHADFTLLVVDAARRLEDDLKRTLITLMLLALRSRGRNEDGLRSFEMMNNSTSVTMENAAHMNKFAVVLNKVDLVKPKEKLLLVTNEVGSMAESCIRRLLQQRRGPSKVALADLVDSILKKYTEEEGFDNVHEDDFATFASMAPEFLFTAAIDDDDEGVDDVLGLLLERATPSKEWIVDAESTTGMSPIEQVEEIIREKIYRCLHREVPHSVMQQNRMFRLIEPDMSKSDDASEGKLLRIHQELIVRTKSHQRLVLGSGGKTLERIRSTALRDLEEAFKCEVDLNIDVKVNTSNTDAILETEHEGATSFTI</sequence>
<dbReference type="AlphaFoldDB" id="A0ABD3MX50"/>
<feature type="domain" description="G" evidence="5">
    <location>
        <begin position="84"/>
        <end position="184"/>
    </location>
</feature>
<keyword evidence="3" id="KW-0342">GTP-binding</keyword>
<keyword evidence="8" id="KW-1185">Reference proteome</keyword>
<reference evidence="7 8" key="1">
    <citation type="submission" date="2024-10" db="EMBL/GenBank/DDBJ databases">
        <title>Updated reference genomes for cyclostephanoid diatoms.</title>
        <authorList>
            <person name="Roberts W.R."/>
            <person name="Alverson A.J."/>
        </authorList>
    </citation>
    <scope>NUCLEOTIDE SEQUENCE [LARGE SCALE GENOMIC DNA]</scope>
    <source>
        <strain evidence="7 8">AJA232-27</strain>
    </source>
</reference>
<evidence type="ECO:0000256" key="3">
    <source>
        <dbReference type="ARBA" id="ARBA00023134"/>
    </source>
</evidence>
<dbReference type="InterPro" id="IPR005662">
    <property type="entry name" value="GTPase_Era-like"/>
</dbReference>
<protein>
    <submittedName>
        <fullName evidence="7">Uncharacterized protein</fullName>
    </submittedName>
</protein>
<name>A0ABD3MX50_9STRA</name>
<evidence type="ECO:0000259" key="6">
    <source>
        <dbReference type="Pfam" id="PF07650"/>
    </source>
</evidence>